<evidence type="ECO:0000313" key="1">
    <source>
        <dbReference type="EMBL" id="MBC3883341.1"/>
    </source>
</evidence>
<name>A0A923HSL6_9BURK</name>
<gene>
    <name evidence="1" type="ORF">H8K36_18260</name>
</gene>
<organism evidence="1 2">
    <name type="scientific">Undibacterium nitidum</name>
    <dbReference type="NCBI Taxonomy" id="2762298"/>
    <lineage>
        <taxon>Bacteria</taxon>
        <taxon>Pseudomonadati</taxon>
        <taxon>Pseudomonadota</taxon>
        <taxon>Betaproteobacteria</taxon>
        <taxon>Burkholderiales</taxon>
        <taxon>Oxalobacteraceae</taxon>
        <taxon>Undibacterium</taxon>
    </lineage>
</organism>
<proteinExistence type="predicted"/>
<evidence type="ECO:0000313" key="2">
    <source>
        <dbReference type="Proteomes" id="UP000627446"/>
    </source>
</evidence>
<dbReference type="RefSeq" id="WP_186917961.1">
    <property type="nucleotide sequence ID" value="NZ_JACOFZ010000013.1"/>
</dbReference>
<reference evidence="1" key="1">
    <citation type="submission" date="2020-08" db="EMBL/GenBank/DDBJ databases">
        <title>Novel species isolated from subtropical streams in China.</title>
        <authorList>
            <person name="Lu H."/>
        </authorList>
    </citation>
    <scope>NUCLEOTIDE SEQUENCE</scope>
    <source>
        <strain evidence="1">LX22W</strain>
    </source>
</reference>
<comment type="caution">
    <text evidence="1">The sequence shown here is derived from an EMBL/GenBank/DDBJ whole genome shotgun (WGS) entry which is preliminary data.</text>
</comment>
<dbReference type="EMBL" id="JACOFZ010000013">
    <property type="protein sequence ID" value="MBC3883341.1"/>
    <property type="molecule type" value="Genomic_DNA"/>
</dbReference>
<protein>
    <submittedName>
        <fullName evidence="1">Uncharacterized protein</fullName>
    </submittedName>
</protein>
<dbReference type="Proteomes" id="UP000627446">
    <property type="component" value="Unassembled WGS sequence"/>
</dbReference>
<dbReference type="AlphaFoldDB" id="A0A923HSL6"/>
<sequence>MAFQEIALQLSLNQGNLILEALAERPFKQVFELIGQLNQQASAQFDAHATAEAMGVFVISAGQLRLIIEALGELPYNRVARLLQQLHQQLQEAHERV</sequence>
<accession>A0A923HSL6</accession>
<keyword evidence="2" id="KW-1185">Reference proteome</keyword>